<feature type="transmembrane region" description="Helical" evidence="1">
    <location>
        <begin position="322"/>
        <end position="347"/>
    </location>
</feature>
<protein>
    <submittedName>
        <fullName evidence="2">Uncharacterized protein</fullName>
    </submittedName>
</protein>
<organism evidence="2 3">
    <name type="scientific">Amycolatopsis rhizosphaerae</name>
    <dbReference type="NCBI Taxonomy" id="2053003"/>
    <lineage>
        <taxon>Bacteria</taxon>
        <taxon>Bacillati</taxon>
        <taxon>Actinomycetota</taxon>
        <taxon>Actinomycetes</taxon>
        <taxon>Pseudonocardiales</taxon>
        <taxon>Pseudonocardiaceae</taxon>
        <taxon>Amycolatopsis</taxon>
    </lineage>
</organism>
<comment type="caution">
    <text evidence="2">The sequence shown here is derived from an EMBL/GenBank/DDBJ whole genome shotgun (WGS) entry which is preliminary data.</text>
</comment>
<dbReference type="AlphaFoldDB" id="A0A557ZQR8"/>
<accession>A0A557ZQR8</accession>
<evidence type="ECO:0000313" key="3">
    <source>
        <dbReference type="Proteomes" id="UP000320011"/>
    </source>
</evidence>
<keyword evidence="1" id="KW-1133">Transmembrane helix</keyword>
<keyword evidence="3" id="KW-1185">Reference proteome</keyword>
<gene>
    <name evidence="2" type="ORF">FNH05_37320</name>
</gene>
<dbReference type="InterPro" id="IPR036689">
    <property type="entry name" value="ESAT-6-like_sf"/>
</dbReference>
<keyword evidence="1" id="KW-0472">Membrane</keyword>
<reference evidence="2 3" key="2">
    <citation type="submission" date="2019-08" db="EMBL/GenBank/DDBJ databases">
        <title>Amycolatopsis acidicola sp. nov., isolated from peat swamp forest soil.</title>
        <authorList>
            <person name="Srisuk N."/>
        </authorList>
    </citation>
    <scope>NUCLEOTIDE SEQUENCE [LARGE SCALE GENOMIC DNA]</scope>
    <source>
        <strain evidence="2 3">TBRC 6029</strain>
    </source>
</reference>
<dbReference type="EMBL" id="VJWX01000840">
    <property type="protein sequence ID" value="TVT14350.1"/>
    <property type="molecule type" value="Genomic_DNA"/>
</dbReference>
<dbReference type="Proteomes" id="UP000320011">
    <property type="component" value="Unassembled WGS sequence"/>
</dbReference>
<sequence length="389" mass="41727">MAVDNPLYAQNGFEAMLAKDAAPKMFTPDDIKEMRAKLDDPYVSREAKQDMLYALSDMNAITPEEIGKYSGLNGLDTNDILFGGRAPMQNLKNGQMALKVAREQSRTGAAKKALDDSQKRLDEGKFNNSDEIIDQADVALRIFDDFYPRFAKAGGQAPQGGAAAPGGGLDPQSLREATKQFRGIDFTAFKTDADALTQAGKAVTDAGQQLASAWGTNMADWQGSAATAAGRFKSKLDGAAGRFSQALGNAPATITQGIDTVEKQVVDFAKQVHNIYGDGLMAHLSPQQVDELLKAKDELPGVISQLQQKIQELNNRSTFDKVAGAVIGFAFGGLTGLLIGVLGISVADKITEDNIQEETQKYQQALADSQTKLQMFVTDYSTKAGAVQQ</sequence>
<dbReference type="RefSeq" id="WP_425458536.1">
    <property type="nucleotide sequence ID" value="NZ_VJWX01000840.1"/>
</dbReference>
<proteinExistence type="predicted"/>
<dbReference type="Gene3D" id="1.10.287.1060">
    <property type="entry name" value="ESAT-6-like"/>
    <property type="match status" value="1"/>
</dbReference>
<feature type="non-terminal residue" evidence="2">
    <location>
        <position position="389"/>
    </location>
</feature>
<evidence type="ECO:0000256" key="1">
    <source>
        <dbReference type="SAM" id="Phobius"/>
    </source>
</evidence>
<reference evidence="2 3" key="1">
    <citation type="submission" date="2019-07" db="EMBL/GenBank/DDBJ databases">
        <authorList>
            <person name="Duangmal K."/>
            <person name="Teo W.F.A."/>
        </authorList>
    </citation>
    <scope>NUCLEOTIDE SEQUENCE [LARGE SCALE GENOMIC DNA]</scope>
    <source>
        <strain evidence="2 3">TBRC 6029</strain>
    </source>
</reference>
<keyword evidence="1" id="KW-0812">Transmembrane</keyword>
<dbReference type="SUPFAM" id="SSF140453">
    <property type="entry name" value="EsxAB dimer-like"/>
    <property type="match status" value="1"/>
</dbReference>
<evidence type="ECO:0000313" key="2">
    <source>
        <dbReference type="EMBL" id="TVT14350.1"/>
    </source>
</evidence>
<name>A0A557ZQR8_9PSEU</name>